<name>A0ABS1CI76_9GAMM</name>
<feature type="transmembrane region" description="Helical" evidence="7">
    <location>
        <begin position="108"/>
        <end position="135"/>
    </location>
</feature>
<evidence type="ECO:0000256" key="2">
    <source>
        <dbReference type="ARBA" id="ARBA00022475"/>
    </source>
</evidence>
<organism evidence="8 9">
    <name type="scientific">Thiohalocapsa halophila</name>
    <dbReference type="NCBI Taxonomy" id="69359"/>
    <lineage>
        <taxon>Bacteria</taxon>
        <taxon>Pseudomonadati</taxon>
        <taxon>Pseudomonadota</taxon>
        <taxon>Gammaproteobacteria</taxon>
        <taxon>Chromatiales</taxon>
        <taxon>Chromatiaceae</taxon>
        <taxon>Thiohalocapsa</taxon>
    </lineage>
</organism>
<dbReference type="InterPro" id="IPR044878">
    <property type="entry name" value="UbiA_sf"/>
</dbReference>
<feature type="transmembrane region" description="Helical" evidence="7">
    <location>
        <begin position="280"/>
        <end position="301"/>
    </location>
</feature>
<evidence type="ECO:0000256" key="5">
    <source>
        <dbReference type="ARBA" id="ARBA00023136"/>
    </source>
</evidence>
<keyword evidence="9" id="KW-1185">Reference proteome</keyword>
<comment type="caution">
    <text evidence="8">The sequence shown here is derived from an EMBL/GenBank/DDBJ whole genome shotgun (WGS) entry which is preliminary data.</text>
</comment>
<sequence length="307" mass="32850">MTETASEQAIPARPQPKAMLEVLHPITWFPPMWAFTCGVVSSGVDVLEHWGLLIAGVILTGPLVCATSQVVNDWYDRDVDAINEPGRPIPSGRLPGLWGYKMAVTGTVLSLILGAALGLWVFLATVVGLIFAWIYSAPPLRLKNNGWLGNAAVGFSYETLAWITGAAVMLGGAMPDERILWLAFLYGLGAHGIMTLNDFKAIEGDRQLGVRTLPVQLGVKAAAWVACVVMMTPQFIVVGLLFAWIQPVHAAAVAGLVMVQGVLMLRFLENPLKRATWLSGLGVTVYVTGMMVSAFAVRAAVAGNTPL</sequence>
<comment type="subcellular location">
    <subcellularLocation>
        <location evidence="1">Membrane</location>
        <topology evidence="1">Multi-pass membrane protein</topology>
    </subcellularLocation>
</comment>
<evidence type="ECO:0000256" key="6">
    <source>
        <dbReference type="ARBA" id="ARBA00023171"/>
    </source>
</evidence>
<evidence type="ECO:0000256" key="1">
    <source>
        <dbReference type="ARBA" id="ARBA00004141"/>
    </source>
</evidence>
<protein>
    <submittedName>
        <fullName evidence="8">Bacteriochlorophyll/chlorophyll a synthase</fullName>
    </submittedName>
</protein>
<dbReference type="CDD" id="cd13958">
    <property type="entry name" value="PT_UbiA_chlorophyll"/>
    <property type="match status" value="1"/>
</dbReference>
<dbReference type="PANTHER" id="PTHR42723:SF1">
    <property type="entry name" value="CHLOROPHYLL SYNTHASE, CHLOROPLASTIC"/>
    <property type="match status" value="1"/>
</dbReference>
<keyword evidence="6" id="KW-0149">Chlorophyll biosynthesis</keyword>
<dbReference type="NCBIfam" id="TIGR01476">
    <property type="entry name" value="chlor_syn_BchG"/>
    <property type="match status" value="1"/>
</dbReference>
<evidence type="ECO:0000313" key="8">
    <source>
        <dbReference type="EMBL" id="MBK1631589.1"/>
    </source>
</evidence>
<feature type="transmembrane region" description="Helical" evidence="7">
    <location>
        <begin position="147"/>
        <end position="173"/>
    </location>
</feature>
<feature type="transmembrane region" description="Helical" evidence="7">
    <location>
        <begin position="179"/>
        <end position="196"/>
    </location>
</feature>
<dbReference type="EMBL" id="NRRV01000028">
    <property type="protein sequence ID" value="MBK1631589.1"/>
    <property type="molecule type" value="Genomic_DNA"/>
</dbReference>
<dbReference type="Gene3D" id="1.20.120.1780">
    <property type="entry name" value="UbiA prenyltransferase"/>
    <property type="match status" value="1"/>
</dbReference>
<reference evidence="8 9" key="1">
    <citation type="journal article" date="2020" name="Microorganisms">
        <title>Osmotic Adaptation and Compatible Solute Biosynthesis of Phototrophic Bacteria as Revealed from Genome Analyses.</title>
        <authorList>
            <person name="Imhoff J.F."/>
            <person name="Rahn T."/>
            <person name="Kunzel S."/>
            <person name="Keller A."/>
            <person name="Neulinger S.C."/>
        </authorList>
    </citation>
    <scope>NUCLEOTIDE SEQUENCE [LARGE SCALE GENOMIC DNA]</scope>
    <source>
        <strain evidence="8 9">DSM 6210</strain>
    </source>
</reference>
<dbReference type="Gene3D" id="1.10.357.140">
    <property type="entry name" value="UbiA prenyltransferase"/>
    <property type="match status" value="1"/>
</dbReference>
<keyword evidence="5 7" id="KW-0472">Membrane</keyword>
<accession>A0ABS1CI76</accession>
<dbReference type="InterPro" id="IPR050475">
    <property type="entry name" value="Prenyltransferase_related"/>
</dbReference>
<keyword evidence="4 7" id="KW-1133">Transmembrane helix</keyword>
<evidence type="ECO:0000256" key="4">
    <source>
        <dbReference type="ARBA" id="ARBA00022989"/>
    </source>
</evidence>
<evidence type="ECO:0000256" key="7">
    <source>
        <dbReference type="SAM" id="Phobius"/>
    </source>
</evidence>
<keyword evidence="2" id="KW-1003">Cell membrane</keyword>
<dbReference type="Proteomes" id="UP000748752">
    <property type="component" value="Unassembled WGS sequence"/>
</dbReference>
<feature type="transmembrane region" description="Helical" evidence="7">
    <location>
        <begin position="217"/>
        <end position="244"/>
    </location>
</feature>
<keyword evidence="3 7" id="KW-0812">Transmembrane</keyword>
<dbReference type="RefSeq" id="WP_200238058.1">
    <property type="nucleotide sequence ID" value="NZ_NRRV01000028.1"/>
</dbReference>
<dbReference type="InterPro" id="IPR006372">
    <property type="entry name" value="Chl_synth"/>
</dbReference>
<evidence type="ECO:0000256" key="3">
    <source>
        <dbReference type="ARBA" id="ARBA00022692"/>
    </source>
</evidence>
<evidence type="ECO:0000313" key="9">
    <source>
        <dbReference type="Proteomes" id="UP000748752"/>
    </source>
</evidence>
<proteinExistence type="predicted"/>
<dbReference type="NCBIfam" id="NF005742">
    <property type="entry name" value="PRK07566.1"/>
    <property type="match status" value="1"/>
</dbReference>
<dbReference type="Pfam" id="PF01040">
    <property type="entry name" value="UbiA"/>
    <property type="match status" value="1"/>
</dbReference>
<dbReference type="InterPro" id="IPR000537">
    <property type="entry name" value="UbiA_prenyltransferase"/>
</dbReference>
<feature type="transmembrane region" description="Helical" evidence="7">
    <location>
        <begin position="250"/>
        <end position="268"/>
    </location>
</feature>
<gene>
    <name evidence="8" type="ORF">CKO31_12710</name>
</gene>
<dbReference type="PANTHER" id="PTHR42723">
    <property type="entry name" value="CHLOROPHYLL SYNTHASE"/>
    <property type="match status" value="1"/>
</dbReference>